<evidence type="ECO:0000256" key="1">
    <source>
        <dbReference type="SAM" id="MobiDB-lite"/>
    </source>
</evidence>
<protein>
    <submittedName>
        <fullName evidence="2">Uncharacterized protein</fullName>
    </submittedName>
</protein>
<feature type="compositionally biased region" description="Basic and acidic residues" evidence="1">
    <location>
        <begin position="24"/>
        <end position="35"/>
    </location>
</feature>
<dbReference type="EMBL" id="KN549675">
    <property type="protein sequence ID" value="KHJ96412.1"/>
    <property type="molecule type" value="Genomic_DNA"/>
</dbReference>
<organism evidence="2 3">
    <name type="scientific">Oesophagostomum dentatum</name>
    <name type="common">Nodular worm</name>
    <dbReference type="NCBI Taxonomy" id="61180"/>
    <lineage>
        <taxon>Eukaryota</taxon>
        <taxon>Metazoa</taxon>
        <taxon>Ecdysozoa</taxon>
        <taxon>Nematoda</taxon>
        <taxon>Chromadorea</taxon>
        <taxon>Rhabditida</taxon>
        <taxon>Rhabditina</taxon>
        <taxon>Rhabditomorpha</taxon>
        <taxon>Strongyloidea</taxon>
        <taxon>Strongylidae</taxon>
        <taxon>Oesophagostomum</taxon>
    </lineage>
</organism>
<proteinExistence type="predicted"/>
<dbReference type="AlphaFoldDB" id="A0A0B1TKQ0"/>
<dbReference type="Proteomes" id="UP000053660">
    <property type="component" value="Unassembled WGS sequence"/>
</dbReference>
<reference evidence="2 3" key="1">
    <citation type="submission" date="2014-03" db="EMBL/GenBank/DDBJ databases">
        <title>Draft genome of the hookworm Oesophagostomum dentatum.</title>
        <authorList>
            <person name="Mitreva M."/>
        </authorList>
    </citation>
    <scope>NUCLEOTIDE SEQUENCE [LARGE SCALE GENOMIC DNA]</scope>
    <source>
        <strain evidence="2 3">OD-Hann</strain>
    </source>
</reference>
<sequence>MRRSVKLTYSIPASDEDAAPKIGSGEKQEATDEQKLPTVKASQSSPDVHEYQQRYIKEQLQMISDNVGS</sequence>
<evidence type="ECO:0000313" key="2">
    <source>
        <dbReference type="EMBL" id="KHJ96412.1"/>
    </source>
</evidence>
<feature type="region of interest" description="Disordered" evidence="1">
    <location>
        <begin position="1"/>
        <end position="50"/>
    </location>
</feature>
<name>A0A0B1TKQ0_OESDE</name>
<evidence type="ECO:0000313" key="3">
    <source>
        <dbReference type="Proteomes" id="UP000053660"/>
    </source>
</evidence>
<accession>A0A0B1TKQ0</accession>
<keyword evidence="3" id="KW-1185">Reference proteome</keyword>
<gene>
    <name evidence="2" type="ORF">OESDEN_03621</name>
</gene>